<evidence type="ECO:0000256" key="2">
    <source>
        <dbReference type="ARBA" id="ARBA00022771"/>
    </source>
</evidence>
<protein>
    <recommendedName>
        <fullName evidence="5">TAZ-type domain-containing protein</fullName>
    </recommendedName>
</protein>
<evidence type="ECO:0000256" key="4">
    <source>
        <dbReference type="SAM" id="MobiDB-lite"/>
    </source>
</evidence>
<reference evidence="6" key="1">
    <citation type="submission" date="2021-01" db="EMBL/GenBank/DDBJ databases">
        <authorList>
            <person name="Corre E."/>
            <person name="Pelletier E."/>
            <person name="Niang G."/>
            <person name="Scheremetjew M."/>
            <person name="Finn R."/>
            <person name="Kale V."/>
            <person name="Holt S."/>
            <person name="Cochrane G."/>
            <person name="Meng A."/>
            <person name="Brown T."/>
            <person name="Cohen L."/>
        </authorList>
    </citation>
    <scope>NUCLEOTIDE SEQUENCE</scope>
    <source>
        <strain evidence="6">MM31A-1</strain>
    </source>
</reference>
<evidence type="ECO:0000313" key="6">
    <source>
        <dbReference type="EMBL" id="CAE0455451.1"/>
    </source>
</evidence>
<feature type="compositionally biased region" description="Polar residues" evidence="4">
    <location>
        <begin position="162"/>
        <end position="172"/>
    </location>
</feature>
<dbReference type="Gene3D" id="1.20.1020.10">
    <property type="entry name" value="TAZ domain"/>
    <property type="match status" value="1"/>
</dbReference>
<feature type="compositionally biased region" description="Basic and acidic residues" evidence="4">
    <location>
        <begin position="253"/>
        <end position="269"/>
    </location>
</feature>
<dbReference type="EMBL" id="HBIO01000404">
    <property type="protein sequence ID" value="CAE0455451.1"/>
    <property type="molecule type" value="Transcribed_RNA"/>
</dbReference>
<feature type="region of interest" description="Disordered" evidence="4">
    <location>
        <begin position="253"/>
        <end position="275"/>
    </location>
</feature>
<feature type="region of interest" description="Disordered" evidence="4">
    <location>
        <begin position="162"/>
        <end position="230"/>
    </location>
</feature>
<keyword evidence="1" id="KW-0479">Metal-binding</keyword>
<feature type="domain" description="TAZ-type" evidence="5">
    <location>
        <begin position="54"/>
        <end position="148"/>
    </location>
</feature>
<organism evidence="6">
    <name type="scientific">Chaetoceros debilis</name>
    <dbReference type="NCBI Taxonomy" id="122233"/>
    <lineage>
        <taxon>Eukaryota</taxon>
        <taxon>Sar</taxon>
        <taxon>Stramenopiles</taxon>
        <taxon>Ochrophyta</taxon>
        <taxon>Bacillariophyta</taxon>
        <taxon>Coscinodiscophyceae</taxon>
        <taxon>Chaetocerotophycidae</taxon>
        <taxon>Chaetocerotales</taxon>
        <taxon>Chaetocerotaceae</taxon>
        <taxon>Chaetoceros</taxon>
    </lineage>
</organism>
<dbReference type="InterPro" id="IPR000197">
    <property type="entry name" value="Znf_TAZ"/>
</dbReference>
<evidence type="ECO:0000256" key="3">
    <source>
        <dbReference type="ARBA" id="ARBA00022833"/>
    </source>
</evidence>
<sequence>MSETSTEAENKSVIRISQNEKDSTCIIAKNDDLRKIPSTKNANNDENTGDVDGVVTKAKRAATFLWTLLHSQVCPIGSGRCRHQGCTESKRLLLHIKTCPATSEFPCPTSHSGCQQARRLLCHYRKCKDMRMKQRRQKQQTNDLCLICTLLSRHDKSISNSLSICSPVPTSTPKKRSEQLHGLSSSFDKIYSPQVRRRKARSKSVQFDLHREAKTGDMPPPPPRPRTTSVDVASLPTLHQTASILQDLQTGKDHYRPRAGSLDEKRRSQDTFGNDPTVEFELRAPLRTDDLEAKQIESQLPFRKRSVSCSLVPRGNSPAACDTIMEE</sequence>
<keyword evidence="3" id="KW-0862">Zinc</keyword>
<evidence type="ECO:0000256" key="1">
    <source>
        <dbReference type="ARBA" id="ARBA00022723"/>
    </source>
</evidence>
<proteinExistence type="predicted"/>
<evidence type="ECO:0000259" key="5">
    <source>
        <dbReference type="PROSITE" id="PS50134"/>
    </source>
</evidence>
<dbReference type="SUPFAM" id="SSF57933">
    <property type="entry name" value="TAZ domain"/>
    <property type="match status" value="1"/>
</dbReference>
<dbReference type="GO" id="GO:0008270">
    <property type="term" value="F:zinc ion binding"/>
    <property type="evidence" value="ECO:0007669"/>
    <property type="project" value="UniProtKB-KW"/>
</dbReference>
<dbReference type="AlphaFoldDB" id="A0A7S3PTT9"/>
<dbReference type="Pfam" id="PF02135">
    <property type="entry name" value="zf-TAZ"/>
    <property type="match status" value="1"/>
</dbReference>
<gene>
    <name evidence="6" type="ORF">CDEB00056_LOCUS292</name>
</gene>
<dbReference type="PROSITE" id="PS50134">
    <property type="entry name" value="ZF_TAZ"/>
    <property type="match status" value="1"/>
</dbReference>
<keyword evidence="2" id="KW-0863">Zinc-finger</keyword>
<name>A0A7S3PTT9_9STRA</name>
<accession>A0A7S3PTT9</accession>
<dbReference type="InterPro" id="IPR035898">
    <property type="entry name" value="TAZ_dom_sf"/>
</dbReference>